<dbReference type="RefSeq" id="WP_023932694.1">
    <property type="nucleotide sequence ID" value="NZ_DF196819.1"/>
</dbReference>
<accession>A0A0U1P6Q4</accession>
<proteinExistence type="predicted"/>
<keyword evidence="1" id="KW-0808">Transferase</keyword>
<dbReference type="AlphaFoldDB" id="A0A0U1P6Q4"/>
<dbReference type="Proteomes" id="UP000030675">
    <property type="component" value="Unassembled WGS sequence"/>
</dbReference>
<dbReference type="HOGENOM" id="CLU_1119355_0_0_6"/>
<evidence type="ECO:0000313" key="2">
    <source>
        <dbReference type="Proteomes" id="UP000030675"/>
    </source>
</evidence>
<evidence type="ECO:0000313" key="1">
    <source>
        <dbReference type="EMBL" id="GAD30105.1"/>
    </source>
</evidence>
<sequence length="243" mass="26389">MNKKLIAAAIVASVFTTGCQTTQEKMTAQLSSNTIDMNDTVRVMQRGVILMRDNVQVTAEQMKAQSGKFGGNLLAVGATTAAIGGYNNSDGAAIAGGAIALVGLASMIADNIEDNTKIAATRYTIELDKDGSILEVFQIDESPIPEGSPVFLRVFNSGKVQVSHDRSQGRVYSRAEETKYNKATKFQQQEAKTANNQEWADAQYKRRVEAQTKIVENISNKSNETIDAHNQAIRKGTTINILR</sequence>
<organism evidence="1 2">
    <name type="scientific">Photobacterium leiognathi lrivu.4.1</name>
    <dbReference type="NCBI Taxonomy" id="1248232"/>
    <lineage>
        <taxon>Bacteria</taxon>
        <taxon>Pseudomonadati</taxon>
        <taxon>Pseudomonadota</taxon>
        <taxon>Gammaproteobacteria</taxon>
        <taxon>Vibrionales</taxon>
        <taxon>Vibrionaceae</taxon>
        <taxon>Photobacterium</taxon>
    </lineage>
</organism>
<dbReference type="eggNOG" id="ENOG5031PFH">
    <property type="taxonomic scope" value="Bacteria"/>
</dbReference>
<keyword evidence="1" id="KW-0418">Kinase</keyword>
<dbReference type="GO" id="GO:0016301">
    <property type="term" value="F:kinase activity"/>
    <property type="evidence" value="ECO:0007669"/>
    <property type="project" value="UniProtKB-KW"/>
</dbReference>
<reference evidence="2" key="1">
    <citation type="submission" date="2012-12" db="EMBL/GenBank/DDBJ databases">
        <title>Genome Sequence of Photobacterium leiognathi lrivu.4.1.</title>
        <authorList>
            <person name="Urbanczyk H."/>
            <person name="Ogura Y."/>
            <person name="Hayashi T."/>
            <person name="Dunlap P.V."/>
        </authorList>
    </citation>
    <scope>NUCLEOTIDE SEQUENCE [LARGE SCALE GENOMIC DNA]</scope>
    <source>
        <strain evidence="2">lrivu.4.1</strain>
    </source>
</reference>
<gene>
    <name evidence="1" type="ORF">PLEI_1760</name>
</gene>
<dbReference type="PROSITE" id="PS51257">
    <property type="entry name" value="PROKAR_LIPOPROTEIN"/>
    <property type="match status" value="1"/>
</dbReference>
<protein>
    <submittedName>
        <fullName evidence="1">Acetate/propionate kinase</fullName>
    </submittedName>
</protein>
<dbReference type="EMBL" id="DF196819">
    <property type="protein sequence ID" value="GAD30105.1"/>
    <property type="molecule type" value="Genomic_DNA"/>
</dbReference>
<name>A0A0U1P6Q4_PHOLE</name>